<proteinExistence type="inferred from homology"/>
<evidence type="ECO:0000256" key="1">
    <source>
        <dbReference type="ARBA" id="ARBA00005048"/>
    </source>
</evidence>
<dbReference type="Gene3D" id="3.40.50.620">
    <property type="entry name" value="HUPs"/>
    <property type="match status" value="1"/>
</dbReference>
<dbReference type="Gene3D" id="3.10.400.10">
    <property type="entry name" value="Sulfate adenylyltransferase"/>
    <property type="match status" value="1"/>
</dbReference>
<evidence type="ECO:0000256" key="5">
    <source>
        <dbReference type="ARBA" id="ARBA00022741"/>
    </source>
</evidence>
<dbReference type="NCBIfam" id="TIGR00339">
    <property type="entry name" value="sopT"/>
    <property type="match status" value="1"/>
</dbReference>
<name>A0A381R1W3_9ZZZZ</name>
<dbReference type="InterPro" id="IPR014729">
    <property type="entry name" value="Rossmann-like_a/b/a_fold"/>
</dbReference>
<dbReference type="HAMAP" id="MF_00066">
    <property type="entry name" value="Sulf_adenylyltr"/>
    <property type="match status" value="1"/>
</dbReference>
<dbReference type="Pfam" id="PF14306">
    <property type="entry name" value="PUA_2"/>
    <property type="match status" value="1"/>
</dbReference>
<comment type="pathway">
    <text evidence="1">Sulfur metabolism; hydrogen sulfide biosynthesis; sulfite from sulfate: step 1/3.</text>
</comment>
<dbReference type="GO" id="GO:0000103">
    <property type="term" value="P:sulfate assimilation"/>
    <property type="evidence" value="ECO:0007669"/>
    <property type="project" value="InterPro"/>
</dbReference>
<keyword evidence="5" id="KW-0547">Nucleotide-binding</keyword>
<evidence type="ECO:0000313" key="12">
    <source>
        <dbReference type="EMBL" id="SUZ85711.1"/>
    </source>
</evidence>
<dbReference type="InterPro" id="IPR015947">
    <property type="entry name" value="PUA-like_sf"/>
</dbReference>
<dbReference type="GO" id="GO:0005524">
    <property type="term" value="F:ATP binding"/>
    <property type="evidence" value="ECO:0007669"/>
    <property type="project" value="UniProtKB-KW"/>
</dbReference>
<comment type="similarity">
    <text evidence="8">Belongs to the sulfate adenylyltransferase family.</text>
</comment>
<protein>
    <recommendedName>
        <fullName evidence="2">sulfate adenylyltransferase</fullName>
        <ecNumber evidence="2">2.7.7.4</ecNumber>
    </recommendedName>
    <alternativeName>
        <fullName evidence="9">ATP-sulfurylase</fullName>
    </alternativeName>
    <alternativeName>
        <fullName evidence="7">Sulfate adenylate transferase</fullName>
    </alternativeName>
</protein>
<dbReference type="CDD" id="cd00517">
    <property type="entry name" value="ATPS"/>
    <property type="match status" value="1"/>
</dbReference>
<dbReference type="SUPFAM" id="SSF52374">
    <property type="entry name" value="Nucleotidylyl transferase"/>
    <property type="match status" value="1"/>
</dbReference>
<accession>A0A381R1W3</accession>
<keyword evidence="3" id="KW-0808">Transferase</keyword>
<keyword evidence="4" id="KW-0548">Nucleotidyltransferase</keyword>
<evidence type="ECO:0000259" key="11">
    <source>
        <dbReference type="Pfam" id="PF14306"/>
    </source>
</evidence>
<dbReference type="InterPro" id="IPR020792">
    <property type="entry name" value="SO4_adenylyltransferase_pro"/>
</dbReference>
<evidence type="ECO:0000256" key="3">
    <source>
        <dbReference type="ARBA" id="ARBA00022679"/>
    </source>
</evidence>
<reference evidence="12" key="1">
    <citation type="submission" date="2018-05" db="EMBL/GenBank/DDBJ databases">
        <authorList>
            <person name="Lanie J.A."/>
            <person name="Ng W.-L."/>
            <person name="Kazmierczak K.M."/>
            <person name="Andrzejewski T.M."/>
            <person name="Davidsen T.M."/>
            <person name="Wayne K.J."/>
            <person name="Tettelin H."/>
            <person name="Glass J.I."/>
            <person name="Rusch D."/>
            <person name="Podicherti R."/>
            <person name="Tsui H.-C.T."/>
            <person name="Winkler M.E."/>
        </authorList>
    </citation>
    <scope>NUCLEOTIDE SEQUENCE</scope>
</reference>
<dbReference type="UniPathway" id="UPA00140">
    <property type="reaction ID" value="UER00204"/>
</dbReference>
<dbReference type="PANTHER" id="PTHR43509">
    <property type="match status" value="1"/>
</dbReference>
<dbReference type="SUPFAM" id="SSF88697">
    <property type="entry name" value="PUA domain-like"/>
    <property type="match status" value="1"/>
</dbReference>
<dbReference type="EMBL" id="UINC01001648">
    <property type="protein sequence ID" value="SUZ85711.1"/>
    <property type="molecule type" value="Genomic_DNA"/>
</dbReference>
<evidence type="ECO:0000256" key="6">
    <source>
        <dbReference type="ARBA" id="ARBA00022840"/>
    </source>
</evidence>
<feature type="domain" description="ATP-sulfurylase PUA-like" evidence="11">
    <location>
        <begin position="4"/>
        <end position="153"/>
    </location>
</feature>
<dbReference type="InterPro" id="IPR024951">
    <property type="entry name" value="Sulfurylase_cat_dom"/>
</dbReference>
<dbReference type="AlphaFoldDB" id="A0A381R1W3"/>
<dbReference type="PANTHER" id="PTHR43509:SF1">
    <property type="entry name" value="SULFATE ADENYLYLTRANSFERASE"/>
    <property type="match status" value="1"/>
</dbReference>
<evidence type="ECO:0000259" key="10">
    <source>
        <dbReference type="Pfam" id="PF01747"/>
    </source>
</evidence>
<feature type="domain" description="Sulphate adenylyltransferase catalytic" evidence="10">
    <location>
        <begin position="163"/>
        <end position="373"/>
    </location>
</feature>
<evidence type="ECO:0000256" key="9">
    <source>
        <dbReference type="ARBA" id="ARBA00041598"/>
    </source>
</evidence>
<gene>
    <name evidence="12" type="ORF">METZ01_LOCUS38565</name>
</gene>
<evidence type="ECO:0000256" key="4">
    <source>
        <dbReference type="ARBA" id="ARBA00022695"/>
    </source>
</evidence>
<keyword evidence="6" id="KW-0067">ATP-binding</keyword>
<dbReference type="GO" id="GO:0004781">
    <property type="term" value="F:sulfate adenylyltransferase (ATP) activity"/>
    <property type="evidence" value="ECO:0007669"/>
    <property type="project" value="UniProtKB-EC"/>
</dbReference>
<evidence type="ECO:0000256" key="2">
    <source>
        <dbReference type="ARBA" id="ARBA00012391"/>
    </source>
</evidence>
<sequence>MSIPHGEILIDLQAEAPQEVNSDLPVVALSQRGQADFEMLATGALSPLSGFMGADDYHSVLKEMRLRNGLIWSLPIVLPVEDALAEHLKSFGEAVLKGSSGEILGKIKIEDIYKADKEKEAETVFLTSDAAHPGVAALQKLGNWYVSGEVEAYKFPHHGRFFQYRHSPAELRQLFEKKGWKTVVGFQTRNPIHRAHEYLTKCALEFVDGLLIHPIVGETKGDDIPAEIRMECYEAIIDNYFPHRHTVLSVYPAFMRYAGPREAIFHAITRKNYGCTHFIVGRDHAGVGDYYGTYDAQKIFDQFTPEELGIQPLFFEHAFYCKRTNSMATTKTSRAMDHEKIFLSGSKVREMLKNGKRLPEEFTRSEVEEILRRHYQNG</sequence>
<dbReference type="InterPro" id="IPR002650">
    <property type="entry name" value="Sulphate_adenylyltransferase"/>
</dbReference>
<dbReference type="GO" id="GO:0070814">
    <property type="term" value="P:hydrogen sulfide biosynthetic process"/>
    <property type="evidence" value="ECO:0007669"/>
    <property type="project" value="UniProtKB-UniPathway"/>
</dbReference>
<dbReference type="EC" id="2.7.7.4" evidence="2"/>
<evidence type="ECO:0000256" key="8">
    <source>
        <dbReference type="ARBA" id="ARBA00037980"/>
    </source>
</evidence>
<dbReference type="InterPro" id="IPR025980">
    <property type="entry name" value="ATP-Sase_PUA-like_dom"/>
</dbReference>
<evidence type="ECO:0000256" key="7">
    <source>
        <dbReference type="ARBA" id="ARBA00031812"/>
    </source>
</evidence>
<dbReference type="Pfam" id="PF01747">
    <property type="entry name" value="ATP-sulfurylase"/>
    <property type="match status" value="1"/>
</dbReference>
<dbReference type="NCBIfam" id="NF003166">
    <property type="entry name" value="PRK04149.1"/>
    <property type="match status" value="1"/>
</dbReference>
<organism evidence="12">
    <name type="scientific">marine metagenome</name>
    <dbReference type="NCBI Taxonomy" id="408172"/>
    <lineage>
        <taxon>unclassified sequences</taxon>
        <taxon>metagenomes</taxon>
        <taxon>ecological metagenomes</taxon>
    </lineage>
</organism>